<dbReference type="EMBL" id="BK016270">
    <property type="protein sequence ID" value="DAG06410.1"/>
    <property type="molecule type" value="Genomic_DNA"/>
</dbReference>
<protein>
    <submittedName>
        <fullName evidence="1">Uncharacterized protein</fullName>
    </submittedName>
</protein>
<evidence type="ECO:0000313" key="1">
    <source>
        <dbReference type="EMBL" id="DAG06410.1"/>
    </source>
</evidence>
<reference evidence="1" key="1">
    <citation type="journal article" date="2021" name="Proc. Natl. Acad. Sci. U.S.A.">
        <title>A Catalog of Tens of Thousands of Viruses from Human Metagenomes Reveals Hidden Associations with Chronic Diseases.</title>
        <authorList>
            <person name="Tisza M.J."/>
            <person name="Buck C.B."/>
        </authorList>
    </citation>
    <scope>NUCLEOTIDE SEQUENCE</scope>
    <source>
        <strain evidence="1">Cthu813</strain>
    </source>
</reference>
<accession>A0A8S5VI14</accession>
<sequence>MPNIGDHKHGGIVDYVHRDNLWYRIKKPDGTTESFKLPNSESKTMYYNELRMARKLFNVKTPGVRCPCRVVETKKEYASFAECSKDIGCSPWTVKNAADIGRKVLGKYTIERLK</sequence>
<organism evidence="1">
    <name type="scientific">Siphoviridae sp. cthu813</name>
    <dbReference type="NCBI Taxonomy" id="2825618"/>
    <lineage>
        <taxon>Viruses</taxon>
        <taxon>Duplodnaviria</taxon>
        <taxon>Heunggongvirae</taxon>
        <taxon>Uroviricota</taxon>
        <taxon>Caudoviricetes</taxon>
    </lineage>
</organism>
<proteinExistence type="predicted"/>
<name>A0A8S5VI14_9CAUD</name>